<dbReference type="Proteomes" id="UP000245790">
    <property type="component" value="Unassembled WGS sequence"/>
</dbReference>
<gene>
    <name evidence="1" type="ORF">C8D97_104303</name>
</gene>
<evidence type="ECO:0000313" key="1">
    <source>
        <dbReference type="EMBL" id="PWK53085.1"/>
    </source>
</evidence>
<comment type="caution">
    <text evidence="1">The sequence shown here is derived from an EMBL/GenBank/DDBJ whole genome shotgun (WGS) entry which is preliminary data.</text>
</comment>
<evidence type="ECO:0000313" key="2">
    <source>
        <dbReference type="Proteomes" id="UP000245790"/>
    </source>
</evidence>
<protein>
    <submittedName>
        <fullName evidence="1">Uncharacterized protein</fullName>
    </submittedName>
</protein>
<proteinExistence type="predicted"/>
<organism evidence="1 2">
    <name type="scientific">Pleionea mediterranea</name>
    <dbReference type="NCBI Taxonomy" id="523701"/>
    <lineage>
        <taxon>Bacteria</taxon>
        <taxon>Pseudomonadati</taxon>
        <taxon>Pseudomonadota</taxon>
        <taxon>Gammaproteobacteria</taxon>
        <taxon>Oceanospirillales</taxon>
        <taxon>Pleioneaceae</taxon>
        <taxon>Pleionea</taxon>
    </lineage>
</organism>
<reference evidence="1 2" key="1">
    <citation type="submission" date="2018-05" db="EMBL/GenBank/DDBJ databases">
        <title>Genomic Encyclopedia of Type Strains, Phase IV (KMG-IV): sequencing the most valuable type-strain genomes for metagenomic binning, comparative biology and taxonomic classification.</title>
        <authorList>
            <person name="Goeker M."/>
        </authorList>
    </citation>
    <scope>NUCLEOTIDE SEQUENCE [LARGE SCALE GENOMIC DNA]</scope>
    <source>
        <strain evidence="1 2">DSM 25350</strain>
    </source>
</reference>
<dbReference type="AlphaFoldDB" id="A0A316FYA0"/>
<name>A0A316FYA0_9GAMM</name>
<sequence length="78" mass="8753">MPHTSTGMDASGSYCQPWKAVNNGVLTGMSDFEEPEGLNCWNAGPFAFFLALEKEGRPERRNKDHEIKVNVNLFFGFI</sequence>
<accession>A0A316FYA0</accession>
<dbReference type="EMBL" id="QGGU01000004">
    <property type="protein sequence ID" value="PWK53085.1"/>
    <property type="molecule type" value="Genomic_DNA"/>
</dbReference>
<keyword evidence="2" id="KW-1185">Reference proteome</keyword>